<dbReference type="Proteomes" id="UP001237642">
    <property type="component" value="Unassembled WGS sequence"/>
</dbReference>
<evidence type="ECO:0000313" key="2">
    <source>
        <dbReference type="EMBL" id="KAK1366990.1"/>
    </source>
</evidence>
<accession>A0AAD8M9A8</accession>
<reference evidence="2" key="2">
    <citation type="submission" date="2023-05" db="EMBL/GenBank/DDBJ databases">
        <authorList>
            <person name="Schelkunov M.I."/>
        </authorList>
    </citation>
    <scope>NUCLEOTIDE SEQUENCE</scope>
    <source>
        <strain evidence="2">Hsosn_3</strain>
        <tissue evidence="2">Leaf</tissue>
    </source>
</reference>
<evidence type="ECO:0000256" key="1">
    <source>
        <dbReference type="SAM" id="SignalP"/>
    </source>
</evidence>
<dbReference type="AlphaFoldDB" id="A0AAD8M9A8"/>
<proteinExistence type="predicted"/>
<gene>
    <name evidence="2" type="ORF">POM88_042551</name>
</gene>
<comment type="caution">
    <text evidence="2">The sequence shown here is derived from an EMBL/GenBank/DDBJ whole genome shotgun (WGS) entry which is preliminary data.</text>
</comment>
<name>A0AAD8M9A8_9APIA</name>
<organism evidence="2 3">
    <name type="scientific">Heracleum sosnowskyi</name>
    <dbReference type="NCBI Taxonomy" id="360622"/>
    <lineage>
        <taxon>Eukaryota</taxon>
        <taxon>Viridiplantae</taxon>
        <taxon>Streptophyta</taxon>
        <taxon>Embryophyta</taxon>
        <taxon>Tracheophyta</taxon>
        <taxon>Spermatophyta</taxon>
        <taxon>Magnoliopsida</taxon>
        <taxon>eudicotyledons</taxon>
        <taxon>Gunneridae</taxon>
        <taxon>Pentapetalae</taxon>
        <taxon>asterids</taxon>
        <taxon>campanulids</taxon>
        <taxon>Apiales</taxon>
        <taxon>Apiaceae</taxon>
        <taxon>Apioideae</taxon>
        <taxon>apioid superclade</taxon>
        <taxon>Tordylieae</taxon>
        <taxon>Tordyliinae</taxon>
        <taxon>Heracleum</taxon>
    </lineage>
</organism>
<reference evidence="2" key="1">
    <citation type="submission" date="2023-02" db="EMBL/GenBank/DDBJ databases">
        <title>Genome of toxic invasive species Heracleum sosnowskyi carries increased number of genes despite the absence of recent whole-genome duplications.</title>
        <authorList>
            <person name="Schelkunov M."/>
            <person name="Shtratnikova V."/>
            <person name="Makarenko M."/>
            <person name="Klepikova A."/>
            <person name="Omelchenko D."/>
            <person name="Novikova G."/>
            <person name="Obukhova E."/>
            <person name="Bogdanov V."/>
            <person name="Penin A."/>
            <person name="Logacheva M."/>
        </authorList>
    </citation>
    <scope>NUCLEOTIDE SEQUENCE</scope>
    <source>
        <strain evidence="2">Hsosn_3</strain>
        <tissue evidence="2">Leaf</tissue>
    </source>
</reference>
<keyword evidence="1" id="KW-0732">Signal</keyword>
<feature type="chain" id="PRO_5042207829" evidence="1">
    <location>
        <begin position="24"/>
        <end position="136"/>
    </location>
</feature>
<keyword evidence="3" id="KW-1185">Reference proteome</keyword>
<protein>
    <submittedName>
        <fullName evidence="2">Uncharacterized protein</fullName>
    </submittedName>
</protein>
<evidence type="ECO:0000313" key="3">
    <source>
        <dbReference type="Proteomes" id="UP001237642"/>
    </source>
</evidence>
<feature type="signal peptide" evidence="1">
    <location>
        <begin position="1"/>
        <end position="23"/>
    </location>
</feature>
<sequence>MYMLTLNLVLFLVCNNQLKDWSSFPSEELCPIRMIIEKDDADKFDKFLRKSKLVFHRNDEMLKYADFEMCPYGILGKICHHRAYKCATLLLSRRRKVGSGMKLNIVNCYGSYSGACLDARSLDAAWISPLVGLDIT</sequence>
<dbReference type="EMBL" id="JAUIZM010000009">
    <property type="protein sequence ID" value="KAK1366990.1"/>
    <property type="molecule type" value="Genomic_DNA"/>
</dbReference>